<dbReference type="InterPro" id="IPR008995">
    <property type="entry name" value="Mo/tungstate-bd_C_term_dom"/>
</dbReference>
<sequence length="383" mass="41327">MSKIELESITKSYGPVVAANAISTVFEESSLTCLLGPSGCGKTTLLRIIAGLETPDAGRVLFDGEDVTNLSVGRRDIGMVFQYPVVYRGLTVYENLELPLRQRGGGNMSASQRKEWIDRLLSILNLTARANQVVDGLDNESRQKVAVGRAVVRRPKVVIFDEPVTNVAVDAKIEIQRGIKQLSREIGQTILYVTHDQTEAMTLADKIILLQSGNIVESAKPVDVYNNPDSAFGGYFLGSPGMNFIAAELERADRGQAPGMRVKCSVLPEPLWLPADDASGDLPRPGAALIGIRPEEIQIVEDGTPGAVRGRVKAAALVGGGRWFLDCVTAEGDEFKMLSAAGADPGGDTEKSFLFRESVVRLYSEEGNRIARALVREDADVPA</sequence>
<evidence type="ECO:0000313" key="5">
    <source>
        <dbReference type="EMBL" id="KEZ78763.1"/>
    </source>
</evidence>
<accession>A0A084IPX9</accession>
<feature type="domain" description="ABC transporter" evidence="4">
    <location>
        <begin position="4"/>
        <end position="237"/>
    </location>
</feature>
<dbReference type="GO" id="GO:0005524">
    <property type="term" value="F:ATP binding"/>
    <property type="evidence" value="ECO:0007669"/>
    <property type="project" value="UniProtKB-KW"/>
</dbReference>
<dbReference type="STRING" id="1304275.C41B8_04071"/>
<reference evidence="5 6" key="1">
    <citation type="submission" date="2013-03" db="EMBL/GenBank/DDBJ databases">
        <title>Salinisphaera hydrothermalis C41B8 Genome Sequencing.</title>
        <authorList>
            <person name="Li C."/>
            <person name="Lai Q."/>
            <person name="Shao Z."/>
        </authorList>
    </citation>
    <scope>NUCLEOTIDE SEQUENCE [LARGE SCALE GENOMIC DNA]</scope>
    <source>
        <strain evidence="5 6">C41B8</strain>
    </source>
</reference>
<evidence type="ECO:0000256" key="1">
    <source>
        <dbReference type="ARBA" id="ARBA00022448"/>
    </source>
</evidence>
<organism evidence="5 6">
    <name type="scientific">Salinisphaera hydrothermalis (strain C41B8)</name>
    <dbReference type="NCBI Taxonomy" id="1304275"/>
    <lineage>
        <taxon>Bacteria</taxon>
        <taxon>Pseudomonadati</taxon>
        <taxon>Pseudomonadota</taxon>
        <taxon>Gammaproteobacteria</taxon>
        <taxon>Salinisphaerales</taxon>
        <taxon>Salinisphaeraceae</taxon>
        <taxon>Salinisphaera</taxon>
    </lineage>
</organism>
<proteinExistence type="predicted"/>
<gene>
    <name evidence="5" type="ORF">C41B8_04071</name>
</gene>
<evidence type="ECO:0000256" key="2">
    <source>
        <dbReference type="ARBA" id="ARBA00022741"/>
    </source>
</evidence>
<dbReference type="InterPro" id="IPR003439">
    <property type="entry name" value="ABC_transporter-like_ATP-bd"/>
</dbReference>
<dbReference type="InterPro" id="IPR047641">
    <property type="entry name" value="ABC_transpr_MalK/UgpC-like"/>
</dbReference>
<dbReference type="Pfam" id="PF00005">
    <property type="entry name" value="ABC_tran"/>
    <property type="match status" value="1"/>
</dbReference>
<keyword evidence="1" id="KW-0813">Transport</keyword>
<dbReference type="InterPro" id="IPR003593">
    <property type="entry name" value="AAA+_ATPase"/>
</dbReference>
<evidence type="ECO:0000313" key="6">
    <source>
        <dbReference type="Proteomes" id="UP000028302"/>
    </source>
</evidence>
<dbReference type="RefSeq" id="WP_037334380.1">
    <property type="nucleotide sequence ID" value="NZ_APNK01000003.1"/>
</dbReference>
<dbReference type="AlphaFoldDB" id="A0A084IPX9"/>
<dbReference type="InterPro" id="IPR040582">
    <property type="entry name" value="OB_MalK-like"/>
</dbReference>
<dbReference type="PANTHER" id="PTHR43875">
    <property type="entry name" value="MALTODEXTRIN IMPORT ATP-BINDING PROTEIN MSMX"/>
    <property type="match status" value="1"/>
</dbReference>
<keyword evidence="2" id="KW-0547">Nucleotide-binding</keyword>
<dbReference type="Gene3D" id="3.40.50.300">
    <property type="entry name" value="P-loop containing nucleotide triphosphate hydrolases"/>
    <property type="match status" value="1"/>
</dbReference>
<dbReference type="PROSITE" id="PS50893">
    <property type="entry name" value="ABC_TRANSPORTER_2"/>
    <property type="match status" value="1"/>
</dbReference>
<comment type="caution">
    <text evidence="5">The sequence shown here is derived from an EMBL/GenBank/DDBJ whole genome shotgun (WGS) entry which is preliminary data.</text>
</comment>
<dbReference type="SUPFAM" id="SSF50331">
    <property type="entry name" value="MOP-like"/>
    <property type="match status" value="1"/>
</dbReference>
<dbReference type="eggNOG" id="COG3842">
    <property type="taxonomic scope" value="Bacteria"/>
</dbReference>
<dbReference type="PANTHER" id="PTHR43875:SF14">
    <property type="entry name" value="ABC TRANSPORTER ATP-BINDING PROTEIN"/>
    <property type="match status" value="1"/>
</dbReference>
<dbReference type="GO" id="GO:0016887">
    <property type="term" value="F:ATP hydrolysis activity"/>
    <property type="evidence" value="ECO:0007669"/>
    <property type="project" value="InterPro"/>
</dbReference>
<dbReference type="Pfam" id="PF17912">
    <property type="entry name" value="OB_MalK"/>
    <property type="match status" value="1"/>
</dbReference>
<protein>
    <submittedName>
        <fullName evidence="5">Putative ABC transporter ATP-binding protein</fullName>
    </submittedName>
</protein>
<dbReference type="Gene3D" id="2.40.50.100">
    <property type="match status" value="1"/>
</dbReference>
<dbReference type="InterPro" id="IPR027417">
    <property type="entry name" value="P-loop_NTPase"/>
</dbReference>
<dbReference type="OrthoDB" id="9802264at2"/>
<keyword evidence="3 5" id="KW-0067">ATP-binding</keyword>
<dbReference type="Proteomes" id="UP000028302">
    <property type="component" value="Unassembled WGS sequence"/>
</dbReference>
<evidence type="ECO:0000256" key="3">
    <source>
        <dbReference type="ARBA" id="ARBA00022840"/>
    </source>
</evidence>
<dbReference type="GO" id="GO:0055052">
    <property type="term" value="C:ATP-binding cassette (ABC) transporter complex, substrate-binding subunit-containing"/>
    <property type="evidence" value="ECO:0007669"/>
    <property type="project" value="TreeGrafter"/>
</dbReference>
<dbReference type="SUPFAM" id="SSF52540">
    <property type="entry name" value="P-loop containing nucleoside triphosphate hydrolases"/>
    <property type="match status" value="1"/>
</dbReference>
<keyword evidence="6" id="KW-1185">Reference proteome</keyword>
<evidence type="ECO:0000259" key="4">
    <source>
        <dbReference type="PROSITE" id="PS50893"/>
    </source>
</evidence>
<dbReference type="EMBL" id="APNK01000003">
    <property type="protein sequence ID" value="KEZ78763.1"/>
    <property type="molecule type" value="Genomic_DNA"/>
</dbReference>
<name>A0A084IPX9_SALHC</name>
<dbReference type="SMART" id="SM00382">
    <property type="entry name" value="AAA"/>
    <property type="match status" value="1"/>
</dbReference>